<dbReference type="EMBL" id="JBHSIT010000014">
    <property type="protein sequence ID" value="MFC4912963.1"/>
    <property type="molecule type" value="Genomic_DNA"/>
</dbReference>
<name>A0ABV9U8S5_9ACTN</name>
<gene>
    <name evidence="1" type="ORF">ACFPCY_37080</name>
</gene>
<evidence type="ECO:0000313" key="1">
    <source>
        <dbReference type="EMBL" id="MFC4912963.1"/>
    </source>
</evidence>
<keyword evidence="2" id="KW-1185">Reference proteome</keyword>
<dbReference type="RefSeq" id="WP_378263408.1">
    <property type="nucleotide sequence ID" value="NZ_JBHSIT010000014.1"/>
</dbReference>
<dbReference type="InterPro" id="IPR036086">
    <property type="entry name" value="ParB/Sulfiredoxin_sf"/>
</dbReference>
<dbReference type="SUPFAM" id="SSF110849">
    <property type="entry name" value="ParB/Sulfiredoxin"/>
    <property type="match status" value="1"/>
</dbReference>
<dbReference type="Proteomes" id="UP001595872">
    <property type="component" value="Unassembled WGS sequence"/>
</dbReference>
<evidence type="ECO:0008006" key="3">
    <source>
        <dbReference type="Google" id="ProtNLM"/>
    </source>
</evidence>
<evidence type="ECO:0000313" key="2">
    <source>
        <dbReference type="Proteomes" id="UP001595872"/>
    </source>
</evidence>
<sequence>MANEMFILLGWAWDVDAAARLAARYPVRDADIRPLAWARAVIAVDPGHAATTDLTRPLLAVTLPHTDTPLVIDGWHRIHRALNSGVHRLPVVILNQTDERACRLMGGSVQPAY</sequence>
<reference evidence="2" key="1">
    <citation type="journal article" date="2019" name="Int. J. Syst. Evol. Microbiol.">
        <title>The Global Catalogue of Microorganisms (GCM) 10K type strain sequencing project: providing services to taxonomists for standard genome sequencing and annotation.</title>
        <authorList>
            <consortium name="The Broad Institute Genomics Platform"/>
            <consortium name="The Broad Institute Genome Sequencing Center for Infectious Disease"/>
            <person name="Wu L."/>
            <person name="Ma J."/>
        </authorList>
    </citation>
    <scope>NUCLEOTIDE SEQUENCE [LARGE SCALE GENOMIC DNA]</scope>
    <source>
        <strain evidence="2">KLKA75</strain>
    </source>
</reference>
<accession>A0ABV9U8S5</accession>
<comment type="caution">
    <text evidence="1">The sequence shown here is derived from an EMBL/GenBank/DDBJ whole genome shotgun (WGS) entry which is preliminary data.</text>
</comment>
<proteinExistence type="predicted"/>
<organism evidence="1 2">
    <name type="scientific">Actinomadura gamaensis</name>
    <dbReference type="NCBI Taxonomy" id="1763541"/>
    <lineage>
        <taxon>Bacteria</taxon>
        <taxon>Bacillati</taxon>
        <taxon>Actinomycetota</taxon>
        <taxon>Actinomycetes</taxon>
        <taxon>Streptosporangiales</taxon>
        <taxon>Thermomonosporaceae</taxon>
        <taxon>Actinomadura</taxon>
    </lineage>
</organism>
<protein>
    <recommendedName>
        <fullName evidence="3">ParB/Sulfiredoxin domain-containing protein</fullName>
    </recommendedName>
</protein>